<sequence>MFSDLAAWLLVGGIPAIVVAVSYRYRWNRLLGAYRRLEKYTDTMLQDVQGTILNVQGIANELPAHDPIRQRIDHALERADRRLANIREQMQPLCSEQQQDSIQ</sequence>
<gene>
    <name evidence="2" type="ORF">GCM10011487_49110</name>
</gene>
<keyword evidence="3" id="KW-1185">Reference proteome</keyword>
<organism evidence="2 3">
    <name type="scientific">Steroidobacter agaridevorans</name>
    <dbReference type="NCBI Taxonomy" id="2695856"/>
    <lineage>
        <taxon>Bacteria</taxon>
        <taxon>Pseudomonadati</taxon>
        <taxon>Pseudomonadota</taxon>
        <taxon>Gammaproteobacteria</taxon>
        <taxon>Steroidobacterales</taxon>
        <taxon>Steroidobacteraceae</taxon>
        <taxon>Steroidobacter</taxon>
    </lineage>
</organism>
<reference evidence="3" key="1">
    <citation type="submission" date="2020-01" db="EMBL/GenBank/DDBJ databases">
        <title>'Steroidobacter agaridevorans' sp. nov., agar-degrading bacteria isolated from rhizosphere soils.</title>
        <authorList>
            <person name="Ikenaga M."/>
            <person name="Kataoka M."/>
            <person name="Murouchi A."/>
            <person name="Katsuragi S."/>
            <person name="Sakai M."/>
        </authorList>
    </citation>
    <scope>NUCLEOTIDE SEQUENCE [LARGE SCALE GENOMIC DNA]</scope>
    <source>
        <strain evidence="3">YU21-B</strain>
    </source>
</reference>
<proteinExistence type="predicted"/>
<protein>
    <submittedName>
        <fullName evidence="2">Uncharacterized protein</fullName>
    </submittedName>
</protein>
<feature type="transmembrane region" description="Helical" evidence="1">
    <location>
        <begin position="6"/>
        <end position="25"/>
    </location>
</feature>
<keyword evidence="1" id="KW-1133">Transmembrane helix</keyword>
<evidence type="ECO:0000313" key="3">
    <source>
        <dbReference type="Proteomes" id="UP000445000"/>
    </source>
</evidence>
<accession>A0A829YJ72</accession>
<dbReference type="RefSeq" id="WP_161814542.1">
    <property type="nucleotide sequence ID" value="NZ_BLJN01000005.1"/>
</dbReference>
<dbReference type="Proteomes" id="UP000445000">
    <property type="component" value="Unassembled WGS sequence"/>
</dbReference>
<keyword evidence="1" id="KW-0472">Membrane</keyword>
<dbReference type="EMBL" id="BLJN01000005">
    <property type="protein sequence ID" value="GFE82911.1"/>
    <property type="molecule type" value="Genomic_DNA"/>
</dbReference>
<evidence type="ECO:0000256" key="1">
    <source>
        <dbReference type="SAM" id="Phobius"/>
    </source>
</evidence>
<dbReference type="AlphaFoldDB" id="A0A829YJ72"/>
<keyword evidence="1" id="KW-0812">Transmembrane</keyword>
<evidence type="ECO:0000313" key="2">
    <source>
        <dbReference type="EMBL" id="GFE82911.1"/>
    </source>
</evidence>
<comment type="caution">
    <text evidence="2">The sequence shown here is derived from an EMBL/GenBank/DDBJ whole genome shotgun (WGS) entry which is preliminary data.</text>
</comment>
<name>A0A829YJ72_9GAMM</name>